<dbReference type="GO" id="GO:0012505">
    <property type="term" value="C:endomembrane system"/>
    <property type="evidence" value="ECO:0007669"/>
    <property type="project" value="UniProtKB-SubCell"/>
</dbReference>
<keyword evidence="10" id="KW-1003">Cell membrane</keyword>
<dbReference type="EC" id="2.4.1.-" evidence="10"/>
<comment type="subcellular location">
    <subcellularLocation>
        <location evidence="10">Cell membrane</location>
    </subcellularLocation>
    <subcellularLocation>
        <location evidence="1">Endomembrane system</location>
        <topology evidence="1">Multi-pass membrane protein</topology>
    </subcellularLocation>
</comment>
<feature type="transmembrane region" description="Helical" evidence="10">
    <location>
        <begin position="224"/>
        <end position="249"/>
    </location>
</feature>
<sequence length="430" mass="48495">MLDRFRDRPWLAALLIALTAQILFMVHLGRPDVLMFDEVHYVPAARVLLTLDHPVNQEHPLLAKEIIAAGIALFGDKPWGWRFFATLAGTATVAGVFAILWLTFGRLRTAAFGALLVIVNQMVFIQARIAMLDGFMGAFTILAMAAMLWAMRARTGRQTRWRLVLTGVLLGLAVGVKWTAVPYVAFAGMAMIVVRLRNARLSGKGWASVLSSRNQPHWPEIATIPALLIVGLVSIAVYFVTFAPAFFYAHQPLTIATLLPFQIEMWKLQTEVLAAHPYQSQWWSWPLMLRPIWYFYDQDMGSWRGVILLGNPAIMWGGLPALIACLIAWWRGGGLRQLAIVLLWVASLAVWAIIPKSLGFYYYYYLSGIFLCLAIPAAFNHFGKGRWKEADEWFAILALGLFIYFYPVLSAGPLAGRMAFAHWTWFMSWR</sequence>
<feature type="transmembrane region" description="Helical" evidence="10">
    <location>
        <begin position="361"/>
        <end position="382"/>
    </location>
</feature>
<dbReference type="InterPro" id="IPR027005">
    <property type="entry name" value="PMT-like"/>
</dbReference>
<dbReference type="EMBL" id="JACIJI010000001">
    <property type="protein sequence ID" value="MBB5717594.1"/>
    <property type="molecule type" value="Genomic_DNA"/>
</dbReference>
<reference evidence="13 14" key="1">
    <citation type="submission" date="2020-08" db="EMBL/GenBank/DDBJ databases">
        <title>Genomic Encyclopedia of Type Strains, Phase IV (KMG-IV): sequencing the most valuable type-strain genomes for metagenomic binning, comparative biology and taxonomic classification.</title>
        <authorList>
            <person name="Goeker M."/>
        </authorList>
    </citation>
    <scope>NUCLEOTIDE SEQUENCE [LARGE SCALE GENOMIC DNA]</scope>
    <source>
        <strain evidence="13 14">DSM 27203</strain>
    </source>
</reference>
<evidence type="ECO:0000256" key="3">
    <source>
        <dbReference type="ARBA" id="ARBA00007222"/>
    </source>
</evidence>
<comment type="similarity">
    <text evidence="3 10">Belongs to the glycosyltransferase 39 family.</text>
</comment>
<comment type="function">
    <text evidence="10">Protein O-mannosyltransferase that catalyzes the transfer of a single mannose residue from a polyprenol phospho-mannosyl lipidic donor to the hydroxyl group of selected serine and threonine residues in acceptor proteins.</text>
</comment>
<dbReference type="Pfam" id="PF16192">
    <property type="entry name" value="PMT_4TMC"/>
    <property type="match status" value="1"/>
</dbReference>
<evidence type="ECO:0000259" key="12">
    <source>
        <dbReference type="Pfam" id="PF16192"/>
    </source>
</evidence>
<keyword evidence="6 10" id="KW-0812">Transmembrane</keyword>
<dbReference type="PANTHER" id="PTHR10050:SF46">
    <property type="entry name" value="PROTEIN O-MANNOSYL-TRANSFERASE 2"/>
    <property type="match status" value="1"/>
</dbReference>
<feature type="transmembrane region" description="Helical" evidence="10">
    <location>
        <begin position="163"/>
        <end position="194"/>
    </location>
</feature>
<organism evidence="13 14">
    <name type="scientific">Stakelama sediminis</name>
    <dbReference type="NCBI Taxonomy" id="463200"/>
    <lineage>
        <taxon>Bacteria</taxon>
        <taxon>Pseudomonadati</taxon>
        <taxon>Pseudomonadota</taxon>
        <taxon>Alphaproteobacteria</taxon>
        <taxon>Sphingomonadales</taxon>
        <taxon>Sphingomonadaceae</taxon>
        <taxon>Stakelama</taxon>
    </lineage>
</organism>
<keyword evidence="7 10" id="KW-1133">Transmembrane helix</keyword>
<feature type="transmembrane region" description="Helical" evidence="10">
    <location>
        <begin position="135"/>
        <end position="151"/>
    </location>
</feature>
<keyword evidence="5 10" id="KW-0808">Transferase</keyword>
<feature type="domain" description="ArnT-like N-terminal" evidence="11">
    <location>
        <begin position="79"/>
        <end position="246"/>
    </location>
</feature>
<feature type="transmembrane region" description="Helical" evidence="10">
    <location>
        <begin position="335"/>
        <end position="354"/>
    </location>
</feature>
<gene>
    <name evidence="13" type="ORF">FHR23_000501</name>
</gene>
<feature type="transmembrane region" description="Helical" evidence="10">
    <location>
        <begin position="111"/>
        <end position="129"/>
    </location>
</feature>
<feature type="transmembrane region" description="Helical" evidence="10">
    <location>
        <begin position="83"/>
        <end position="104"/>
    </location>
</feature>
<keyword evidence="8 10" id="KW-0472">Membrane</keyword>
<evidence type="ECO:0000256" key="5">
    <source>
        <dbReference type="ARBA" id="ARBA00022679"/>
    </source>
</evidence>
<evidence type="ECO:0000259" key="11">
    <source>
        <dbReference type="Pfam" id="PF02366"/>
    </source>
</evidence>
<dbReference type="RefSeq" id="WP_184001341.1">
    <property type="nucleotide sequence ID" value="NZ_BAABIF010000004.1"/>
</dbReference>
<dbReference type="Pfam" id="PF02366">
    <property type="entry name" value="PMT"/>
    <property type="match status" value="1"/>
</dbReference>
<keyword evidence="4 10" id="KW-0328">Glycosyltransferase</keyword>
<dbReference type="GO" id="GO:0004169">
    <property type="term" value="F:dolichyl-phosphate-mannose-protein mannosyltransferase activity"/>
    <property type="evidence" value="ECO:0007669"/>
    <property type="project" value="UniProtKB-UniRule"/>
</dbReference>
<accession>A0A840YVM9</accession>
<dbReference type="Proteomes" id="UP000554342">
    <property type="component" value="Unassembled WGS sequence"/>
</dbReference>
<protein>
    <recommendedName>
        <fullName evidence="9 10">Polyprenol-phosphate-mannose--protein mannosyltransferase</fullName>
        <ecNumber evidence="10">2.4.1.-</ecNumber>
    </recommendedName>
</protein>
<evidence type="ECO:0000256" key="10">
    <source>
        <dbReference type="RuleBase" id="RU367007"/>
    </source>
</evidence>
<feature type="transmembrane region" description="Helical" evidence="10">
    <location>
        <begin position="394"/>
        <end position="420"/>
    </location>
</feature>
<evidence type="ECO:0000256" key="4">
    <source>
        <dbReference type="ARBA" id="ARBA00022676"/>
    </source>
</evidence>
<evidence type="ECO:0000256" key="7">
    <source>
        <dbReference type="ARBA" id="ARBA00022989"/>
    </source>
</evidence>
<dbReference type="InterPro" id="IPR003342">
    <property type="entry name" value="ArnT-like_N"/>
</dbReference>
<evidence type="ECO:0000256" key="9">
    <source>
        <dbReference type="ARBA" id="ARBA00093617"/>
    </source>
</evidence>
<evidence type="ECO:0000256" key="8">
    <source>
        <dbReference type="ARBA" id="ARBA00023136"/>
    </source>
</evidence>
<evidence type="ECO:0000256" key="1">
    <source>
        <dbReference type="ARBA" id="ARBA00004127"/>
    </source>
</evidence>
<comment type="caution">
    <text evidence="13">The sequence shown here is derived from an EMBL/GenBank/DDBJ whole genome shotgun (WGS) entry which is preliminary data.</text>
</comment>
<evidence type="ECO:0000313" key="13">
    <source>
        <dbReference type="EMBL" id="MBB5717594.1"/>
    </source>
</evidence>
<name>A0A840YVM9_9SPHN</name>
<feature type="transmembrane region" description="Helical" evidence="10">
    <location>
        <begin position="9"/>
        <end position="28"/>
    </location>
</feature>
<dbReference type="PANTHER" id="PTHR10050">
    <property type="entry name" value="DOLICHYL-PHOSPHATE-MANNOSE--PROTEIN MANNOSYLTRANSFERASE"/>
    <property type="match status" value="1"/>
</dbReference>
<dbReference type="GO" id="GO:0005886">
    <property type="term" value="C:plasma membrane"/>
    <property type="evidence" value="ECO:0007669"/>
    <property type="project" value="UniProtKB-SubCell"/>
</dbReference>
<keyword evidence="14" id="KW-1185">Reference proteome</keyword>
<comment type="pathway">
    <text evidence="2 10">Protein modification; protein glycosylation.</text>
</comment>
<feature type="transmembrane region" description="Helical" evidence="10">
    <location>
        <begin position="306"/>
        <end position="329"/>
    </location>
</feature>
<dbReference type="InterPro" id="IPR032421">
    <property type="entry name" value="PMT_4TMC"/>
</dbReference>
<dbReference type="UniPathway" id="UPA00378"/>
<evidence type="ECO:0000256" key="2">
    <source>
        <dbReference type="ARBA" id="ARBA00004922"/>
    </source>
</evidence>
<feature type="domain" description="Protein O-mannosyl-transferase C-terminal four TM" evidence="12">
    <location>
        <begin position="258"/>
        <end position="429"/>
    </location>
</feature>
<dbReference type="AlphaFoldDB" id="A0A840YVM9"/>
<evidence type="ECO:0000256" key="6">
    <source>
        <dbReference type="ARBA" id="ARBA00022692"/>
    </source>
</evidence>
<evidence type="ECO:0000313" key="14">
    <source>
        <dbReference type="Proteomes" id="UP000554342"/>
    </source>
</evidence>
<proteinExistence type="inferred from homology"/>